<dbReference type="RefSeq" id="WP_104364919.1">
    <property type="nucleotide sequence ID" value="NZ_PSZD01000053.1"/>
</dbReference>
<name>A0A2S5ZUS7_9NOCA</name>
<dbReference type="InterPro" id="IPR012349">
    <property type="entry name" value="Split_barrel_FMN-bd"/>
</dbReference>
<gene>
    <name evidence="1" type="ORF">C5F51_36130</name>
</gene>
<accession>A0A2S5ZUS7</accession>
<dbReference type="EMBL" id="PSZD01000053">
    <property type="protein sequence ID" value="PPJ18787.1"/>
    <property type="molecule type" value="Genomic_DNA"/>
</dbReference>
<comment type="caution">
    <text evidence="1">The sequence shown here is derived from an EMBL/GenBank/DDBJ whole genome shotgun (WGS) entry which is preliminary data.</text>
</comment>
<evidence type="ECO:0000313" key="1">
    <source>
        <dbReference type="EMBL" id="PPJ18787.1"/>
    </source>
</evidence>
<sequence length="168" mass="18613">MSKISASPTSIVGDTLVAAATAALRNRRFVRAPIWLYRARLGFVFGSRMLMLEHIGRKSGARRYVVLEVVDRPAPDAYVVVSGFGTRAQWFRNLQANPAARVWAGLRVAAPVTARELSPEEAAASLRSYITRHRRAWNALKPAIENTYGAPIDENVPDIPMVELRLNS</sequence>
<evidence type="ECO:0000313" key="2">
    <source>
        <dbReference type="Proteomes" id="UP000238356"/>
    </source>
</evidence>
<reference evidence="1 2" key="1">
    <citation type="submission" date="2018-02" db="EMBL/GenBank/DDBJ databases">
        <title>8 Nocardia nova and 1 Nocardia cyriacigeorgica strain used for evolution to TMP-SMX.</title>
        <authorList>
            <person name="Mehta H."/>
            <person name="Weng J."/>
            <person name="Shamoo Y."/>
        </authorList>
    </citation>
    <scope>NUCLEOTIDE SEQUENCE [LARGE SCALE GENOMIC DNA]</scope>
    <source>
        <strain evidence="1 2">BAA2227</strain>
    </source>
</reference>
<organism evidence="1 2">
    <name type="scientific">Nocardia nova</name>
    <dbReference type="NCBI Taxonomy" id="37330"/>
    <lineage>
        <taxon>Bacteria</taxon>
        <taxon>Bacillati</taxon>
        <taxon>Actinomycetota</taxon>
        <taxon>Actinomycetes</taxon>
        <taxon>Mycobacteriales</taxon>
        <taxon>Nocardiaceae</taxon>
        <taxon>Nocardia</taxon>
    </lineage>
</organism>
<dbReference type="InterPro" id="IPR004378">
    <property type="entry name" value="F420H2_quin_Rdtase"/>
</dbReference>
<proteinExistence type="predicted"/>
<keyword evidence="2" id="KW-1185">Reference proteome</keyword>
<dbReference type="Gene3D" id="2.30.110.10">
    <property type="entry name" value="Electron Transport, Fmn-binding Protein, Chain A"/>
    <property type="match status" value="1"/>
</dbReference>
<dbReference type="GO" id="GO:0016491">
    <property type="term" value="F:oxidoreductase activity"/>
    <property type="evidence" value="ECO:0007669"/>
    <property type="project" value="InterPro"/>
</dbReference>
<dbReference type="NCBIfam" id="TIGR00026">
    <property type="entry name" value="hi_GC_TIGR00026"/>
    <property type="match status" value="1"/>
</dbReference>
<protein>
    <submittedName>
        <fullName evidence="1">Nitroreductase family deazaflavin-dependent oxidoreductase</fullName>
    </submittedName>
</protein>
<dbReference type="Proteomes" id="UP000238356">
    <property type="component" value="Unassembled WGS sequence"/>
</dbReference>
<dbReference type="AlphaFoldDB" id="A0A2S5ZUS7"/>
<dbReference type="Pfam" id="PF04075">
    <property type="entry name" value="F420H2_quin_red"/>
    <property type="match status" value="1"/>
</dbReference>